<keyword evidence="1" id="KW-0732">Signal</keyword>
<feature type="chain" id="PRO_5038362185" evidence="1">
    <location>
        <begin position="22"/>
        <end position="441"/>
    </location>
</feature>
<dbReference type="PROSITE" id="PS51257">
    <property type="entry name" value="PROKAR_LIPOPROTEIN"/>
    <property type="match status" value="1"/>
</dbReference>
<dbReference type="InterPro" id="IPR019606">
    <property type="entry name" value="GerMN"/>
</dbReference>
<evidence type="ECO:0000313" key="3">
    <source>
        <dbReference type="EMBL" id="HIR09148.1"/>
    </source>
</evidence>
<comment type="caution">
    <text evidence="3">The sequence shown here is derived from an EMBL/GenBank/DDBJ whole genome shotgun (WGS) entry which is preliminary data.</text>
</comment>
<sequence length="441" mass="47643">MKRVWSLILAAALLLGAGCHGETEQNRYENPVQRYYLYQDETTGEYAGALGAMGSEAAEFEEDVAAYIQDYLEGPQSPELRTPFPVGTSLEKCTLEDGTLTLELSDAFFALSGIDRTLATACIVYSMVELPQVEEVVLAAPEGTGSDSLLSVPLTPKSFLLFDDSATSDEMTLKLYFSDAGARFLVEETRTRSFASDAEVPTYLVEELLGEPEKETSLRVLPEGTALREITLDDGLVTVDFSQAFLENAPKTHVQARMAVFSLVDTLTELNQVERVQILCQGEKIDDYCGLDLTEPLTREESALDKGTKGSFDTNLYVPCGGALATVPSAIRRTVGRTVAADVLSALLSFTSCGGYENPFPAGTLAVEMEIRNGLCTVTFNSAFALCDSEPAQAEQAVRAVVATLCGLEGVSAVQIKIYNAQFTSVDLSEPLTVGEDWILP</sequence>
<feature type="domain" description="GerMN" evidence="2">
    <location>
        <begin position="340"/>
        <end position="427"/>
    </location>
</feature>
<feature type="signal peptide" evidence="1">
    <location>
        <begin position="1"/>
        <end position="21"/>
    </location>
</feature>
<dbReference type="AlphaFoldDB" id="A0A9D1A742"/>
<reference evidence="3" key="2">
    <citation type="journal article" date="2021" name="PeerJ">
        <title>Extensive microbial diversity within the chicken gut microbiome revealed by metagenomics and culture.</title>
        <authorList>
            <person name="Gilroy R."/>
            <person name="Ravi A."/>
            <person name="Getino M."/>
            <person name="Pursley I."/>
            <person name="Horton D.L."/>
            <person name="Alikhan N.F."/>
            <person name="Baker D."/>
            <person name="Gharbi K."/>
            <person name="Hall N."/>
            <person name="Watson M."/>
            <person name="Adriaenssens E.M."/>
            <person name="Foster-Nyarko E."/>
            <person name="Jarju S."/>
            <person name="Secka A."/>
            <person name="Antonio M."/>
            <person name="Oren A."/>
            <person name="Chaudhuri R.R."/>
            <person name="La Ragione R."/>
            <person name="Hildebrand F."/>
            <person name="Pallen M.J."/>
        </authorList>
    </citation>
    <scope>NUCLEOTIDE SEQUENCE</scope>
    <source>
        <strain evidence="3">ChiHjej9B8-7071</strain>
    </source>
</reference>
<dbReference type="SMART" id="SM00909">
    <property type="entry name" value="Germane"/>
    <property type="match status" value="3"/>
</dbReference>
<gene>
    <name evidence="3" type="ORF">IAA70_01955</name>
</gene>
<evidence type="ECO:0000259" key="2">
    <source>
        <dbReference type="SMART" id="SM00909"/>
    </source>
</evidence>
<evidence type="ECO:0000256" key="1">
    <source>
        <dbReference type="SAM" id="SignalP"/>
    </source>
</evidence>
<accession>A0A9D1A742</accession>
<feature type="domain" description="GerMN" evidence="2">
    <location>
        <begin position="201"/>
        <end position="289"/>
    </location>
</feature>
<dbReference type="EMBL" id="DVGD01000055">
    <property type="protein sequence ID" value="HIR09148.1"/>
    <property type="molecule type" value="Genomic_DNA"/>
</dbReference>
<reference evidence="3" key="1">
    <citation type="submission" date="2020-10" db="EMBL/GenBank/DDBJ databases">
        <authorList>
            <person name="Gilroy R."/>
        </authorList>
    </citation>
    <scope>NUCLEOTIDE SEQUENCE</scope>
    <source>
        <strain evidence="3">ChiHjej9B8-7071</strain>
    </source>
</reference>
<organism evidence="3 4">
    <name type="scientific">Candidatus Avoscillospira stercoripullorum</name>
    <dbReference type="NCBI Taxonomy" id="2840709"/>
    <lineage>
        <taxon>Bacteria</taxon>
        <taxon>Bacillati</taxon>
        <taxon>Bacillota</taxon>
        <taxon>Clostridia</taxon>
        <taxon>Eubacteriales</taxon>
        <taxon>Oscillospiraceae</taxon>
        <taxon>Oscillospiraceae incertae sedis</taxon>
        <taxon>Candidatus Avoscillospira</taxon>
    </lineage>
</organism>
<feature type="domain" description="GerMN" evidence="2">
    <location>
        <begin position="64"/>
        <end position="150"/>
    </location>
</feature>
<protein>
    <submittedName>
        <fullName evidence="3">GerMN domain-containing protein</fullName>
    </submittedName>
</protein>
<name>A0A9D1A742_9FIRM</name>
<dbReference type="Pfam" id="PF10646">
    <property type="entry name" value="Germane"/>
    <property type="match status" value="3"/>
</dbReference>
<evidence type="ECO:0000313" key="4">
    <source>
        <dbReference type="Proteomes" id="UP000824258"/>
    </source>
</evidence>
<proteinExistence type="predicted"/>
<dbReference type="Proteomes" id="UP000824258">
    <property type="component" value="Unassembled WGS sequence"/>
</dbReference>